<dbReference type="EC" id="3.4.24.-" evidence="13"/>
<dbReference type="MEROPS" id="M12.007"/>
<evidence type="ECO:0000256" key="8">
    <source>
        <dbReference type="ARBA" id="ARBA00023157"/>
    </source>
</evidence>
<dbReference type="GO" id="GO:0042588">
    <property type="term" value="C:zymogen granule"/>
    <property type="evidence" value="ECO:0007669"/>
    <property type="project" value="UniProtKB-SubCell"/>
</dbReference>
<evidence type="ECO:0000256" key="6">
    <source>
        <dbReference type="ARBA" id="ARBA00023049"/>
    </source>
</evidence>
<dbReference type="InterPro" id="IPR001506">
    <property type="entry name" value="Peptidase_M12A"/>
</dbReference>
<dbReference type="SUPFAM" id="SSF55486">
    <property type="entry name" value="Metalloproteases ('zincins'), catalytic domain"/>
    <property type="match status" value="1"/>
</dbReference>
<keyword evidence="5 12" id="KW-0862">Zinc</keyword>
<evidence type="ECO:0000256" key="2">
    <source>
        <dbReference type="ARBA" id="ARBA00022723"/>
    </source>
</evidence>
<feature type="signal peptide" evidence="13">
    <location>
        <begin position="1"/>
        <end position="17"/>
    </location>
</feature>
<accession>Q2PED5</accession>
<dbReference type="FunFam" id="3.40.390.10:FF:000040">
    <property type="entry name" value="Metalloendopeptidase"/>
    <property type="match status" value="1"/>
</dbReference>
<feature type="binding site" evidence="12">
    <location>
        <position position="171"/>
    </location>
    <ligand>
        <name>Zn(2+)</name>
        <dbReference type="ChEBI" id="CHEBI:29105"/>
        <note>catalytic</note>
    </ligand>
</feature>
<evidence type="ECO:0000256" key="9">
    <source>
        <dbReference type="ARBA" id="ARBA00023180"/>
    </source>
</evidence>
<keyword evidence="7" id="KW-0865">Zymogen</keyword>
<evidence type="ECO:0000256" key="7">
    <source>
        <dbReference type="ARBA" id="ARBA00023145"/>
    </source>
</evidence>
<evidence type="ECO:0000256" key="11">
    <source>
        <dbReference type="ARBA" id="ARBA00024324"/>
    </source>
</evidence>
<dbReference type="EMBL" id="AB246043">
    <property type="protein sequence ID" value="BAE72829.1"/>
    <property type="molecule type" value="mRNA"/>
</dbReference>
<feature type="active site" evidence="12">
    <location>
        <position position="162"/>
    </location>
</feature>
<feature type="binding site" evidence="12">
    <location>
        <position position="165"/>
    </location>
    <ligand>
        <name>Zn(2+)</name>
        <dbReference type="ChEBI" id="CHEBI:29105"/>
        <note>catalytic</note>
    </ligand>
</feature>
<dbReference type="InterPro" id="IPR006026">
    <property type="entry name" value="Peptidase_Metallo"/>
</dbReference>
<evidence type="ECO:0000256" key="4">
    <source>
        <dbReference type="ARBA" id="ARBA00022801"/>
    </source>
</evidence>
<keyword evidence="9" id="KW-0325">Glycoprotein</keyword>
<feature type="binding site" evidence="12">
    <location>
        <position position="161"/>
    </location>
    <ligand>
        <name>Zn(2+)</name>
        <dbReference type="ChEBI" id="CHEBI:29105"/>
        <note>catalytic</note>
    </ligand>
</feature>
<dbReference type="Pfam" id="PF01400">
    <property type="entry name" value="Astacin"/>
    <property type="match status" value="1"/>
</dbReference>
<keyword evidence="2 12" id="KW-0479">Metal-binding</keyword>
<keyword evidence="6 12" id="KW-0482">Metalloprotease</keyword>
<dbReference type="GO" id="GO:0008270">
    <property type="term" value="F:zinc ion binding"/>
    <property type="evidence" value="ECO:0007669"/>
    <property type="project" value="UniProtKB-UniRule"/>
</dbReference>
<sequence>MTPCVSLLLLLLGLSQAQPVKEEGGNAVGEDDPVDISAKILSSNNGSQEILLEGDMVAPKNINAMKCWSQSCLWPKNSNGLVVIPYTIGYEYQNWERQAIETALQSFHGSTCIRFTPRKNEYDYIKVESGDGCYSSLGRVGNGQTLSINTAGCLYHGVIQHETMHALGFQHEQTRSDRDYYVRINWDNIDPNMAFNFYKQDTNNLNTPYDYGSVMHYGRTAFTMYAGVDTITPIPDSRVQIGQRNGLSYWDIQRVNLLYGC</sequence>
<proteinExistence type="evidence at transcript level"/>
<protein>
    <recommendedName>
        <fullName evidence="13">Metalloendopeptidase</fullName>
        <ecNumber evidence="13">3.4.24.-</ecNumber>
    </recommendedName>
</protein>
<gene>
    <name evidence="15" type="primary">TnHCE</name>
</gene>
<evidence type="ECO:0000256" key="3">
    <source>
        <dbReference type="ARBA" id="ARBA00022729"/>
    </source>
</evidence>
<dbReference type="GO" id="GO:0006508">
    <property type="term" value="P:proteolysis"/>
    <property type="evidence" value="ECO:0007669"/>
    <property type="project" value="UniProtKB-KW"/>
</dbReference>
<evidence type="ECO:0000259" key="14">
    <source>
        <dbReference type="PROSITE" id="PS51864"/>
    </source>
</evidence>
<feature type="domain" description="Peptidase M12A" evidence="14">
    <location>
        <begin position="63"/>
        <end position="261"/>
    </location>
</feature>
<comment type="cofactor">
    <cofactor evidence="12 13">
        <name>Zn(2+)</name>
        <dbReference type="ChEBI" id="CHEBI:29105"/>
    </cofactor>
    <text evidence="12 13">Binds 1 zinc ion per subunit.</text>
</comment>
<keyword evidence="10" id="KW-0968">Cytoplasmic vesicle</keyword>
<dbReference type="PRINTS" id="PR00480">
    <property type="entry name" value="ASTACIN"/>
</dbReference>
<keyword evidence="4 12" id="KW-0378">Hydrolase</keyword>
<dbReference type="PROSITE" id="PS51864">
    <property type="entry name" value="ASTACIN"/>
    <property type="match status" value="1"/>
</dbReference>
<keyword evidence="8" id="KW-1015">Disulfide bond</keyword>
<dbReference type="SMART" id="SM00235">
    <property type="entry name" value="ZnMc"/>
    <property type="match status" value="1"/>
</dbReference>
<dbReference type="PANTHER" id="PTHR10127">
    <property type="entry name" value="DISCOIDIN, CUB, EGF, LAMININ , AND ZINC METALLOPROTEASE DOMAIN CONTAINING"/>
    <property type="match status" value="1"/>
</dbReference>
<evidence type="ECO:0000256" key="12">
    <source>
        <dbReference type="PROSITE-ProRule" id="PRU01211"/>
    </source>
</evidence>
<organism evidence="15">
    <name type="scientific">Tetraodon nigroviridis</name>
    <name type="common">Spotted green pufferfish</name>
    <name type="synonym">Chelonodon nigroviridis</name>
    <dbReference type="NCBI Taxonomy" id="99883"/>
    <lineage>
        <taxon>Eukaryota</taxon>
        <taxon>Metazoa</taxon>
        <taxon>Chordata</taxon>
        <taxon>Craniata</taxon>
        <taxon>Vertebrata</taxon>
        <taxon>Euteleostomi</taxon>
        <taxon>Actinopterygii</taxon>
        <taxon>Neopterygii</taxon>
        <taxon>Teleostei</taxon>
        <taxon>Neoteleostei</taxon>
        <taxon>Acanthomorphata</taxon>
        <taxon>Eupercaria</taxon>
        <taxon>Tetraodontiformes</taxon>
        <taxon>Tetradontoidea</taxon>
        <taxon>Tetraodontidae</taxon>
        <taxon>Tetraodon</taxon>
    </lineage>
</organism>
<reference evidence="15" key="1">
    <citation type="journal article" date="2007" name="Gene">
        <title>Analysis of the exon-intron structures of fish, amphibian, bird and mammalian hatching enzyme genes, with special reference to the intron loss evolution of hatching enzyme genes in Teleostei.</title>
        <authorList>
            <person name="Kawaguchi M."/>
            <person name="Yasumasu S."/>
            <person name="Hiroi J."/>
            <person name="Naruse K."/>
            <person name="Suzuki T."/>
            <person name="Iuchi I."/>
        </authorList>
    </citation>
    <scope>NUCLEOTIDE SEQUENCE</scope>
</reference>
<evidence type="ECO:0000256" key="13">
    <source>
        <dbReference type="RuleBase" id="RU361183"/>
    </source>
</evidence>
<dbReference type="GO" id="GO:0004222">
    <property type="term" value="F:metalloendopeptidase activity"/>
    <property type="evidence" value="ECO:0007669"/>
    <property type="project" value="UniProtKB-UniRule"/>
</dbReference>
<feature type="chain" id="PRO_5005143000" description="Metalloendopeptidase" evidence="13">
    <location>
        <begin position="18"/>
        <end position="261"/>
    </location>
</feature>
<evidence type="ECO:0000313" key="15">
    <source>
        <dbReference type="EMBL" id="BAE72829.1"/>
    </source>
</evidence>
<dbReference type="PANTHER" id="PTHR10127:SF839">
    <property type="entry name" value="HATCHING ENZYME 1.2-RELATED"/>
    <property type="match status" value="1"/>
</dbReference>
<dbReference type="Gene3D" id="3.40.390.10">
    <property type="entry name" value="Collagenase (Catalytic Domain)"/>
    <property type="match status" value="1"/>
</dbReference>
<evidence type="ECO:0000256" key="5">
    <source>
        <dbReference type="ARBA" id="ARBA00022833"/>
    </source>
</evidence>
<comment type="subcellular location">
    <subcellularLocation>
        <location evidence="11">Zymogen granule</location>
    </subcellularLocation>
</comment>
<keyword evidence="3 13" id="KW-0732">Signal</keyword>
<keyword evidence="1 12" id="KW-0645">Protease</keyword>
<dbReference type="InterPro" id="IPR024079">
    <property type="entry name" value="MetalloPept_cat_dom_sf"/>
</dbReference>
<evidence type="ECO:0000256" key="10">
    <source>
        <dbReference type="ARBA" id="ARBA00023329"/>
    </source>
</evidence>
<evidence type="ECO:0000256" key="1">
    <source>
        <dbReference type="ARBA" id="ARBA00022670"/>
    </source>
</evidence>
<dbReference type="AlphaFoldDB" id="Q2PED5"/>
<comment type="caution">
    <text evidence="12">Lacks conserved residue(s) required for the propagation of feature annotation.</text>
</comment>
<name>Q2PED5_TETNG</name>